<evidence type="ECO:0000256" key="1">
    <source>
        <dbReference type="SAM" id="Coils"/>
    </source>
</evidence>
<evidence type="ECO:0000313" key="3">
    <source>
        <dbReference type="Proteomes" id="UP000642829"/>
    </source>
</evidence>
<organism evidence="2 3">
    <name type="scientific">Cerasicoccus arenae</name>
    <dbReference type="NCBI Taxonomy" id="424488"/>
    <lineage>
        <taxon>Bacteria</taxon>
        <taxon>Pseudomonadati</taxon>
        <taxon>Verrucomicrobiota</taxon>
        <taxon>Opitutia</taxon>
        <taxon>Puniceicoccales</taxon>
        <taxon>Cerasicoccaceae</taxon>
        <taxon>Cerasicoccus</taxon>
    </lineage>
</organism>
<name>A0A8J3DAP7_9BACT</name>
<evidence type="ECO:0000313" key="2">
    <source>
        <dbReference type="EMBL" id="GHB98187.1"/>
    </source>
</evidence>
<gene>
    <name evidence="2" type="ORF">GCM10007047_12750</name>
</gene>
<sequence>MLSKSINWILLWALSGVVLTPCVWAEPMASGISGELAELRAMLKAQQEVIGELQQEVLGLRGELDNVRASYVAITPPQVMNIEQGANQQLPAPEPPPPASLSPDLSFKHRDWSFEVYGFVKLDASYDTHRVYNGDFVRYVYPEAGSDDNQLSITARETRLGLKINGPEWEGWHPSARIETDFYGNANSSTPALRMRLAYAQMERGDWQFRAGQDWDALTVALPRTVNCGSYAYQGALWSRRPLVKATWRKDTGGGELRVIGAIASAVSADIDGGGQPDGNDSGVPNCELTAVCDWRLAEDWTLTTALGGEWGQEAFDRPTGGESVYDSYAGMLTMVLNWKDRAKLMGAAWVGSDLGSFNGGIGQTVNLAKSESIKSRGGWIQLQTFPWEDFNWNMALGVDDPEDSDLSVGMRRFNVNASTSVFYKFTSYLTLAAEYSFLQTGYVGLPTANSNRIQTSVIVEF</sequence>
<keyword evidence="3" id="KW-1185">Reference proteome</keyword>
<accession>A0A8J3DAP7</accession>
<dbReference type="Proteomes" id="UP000642829">
    <property type="component" value="Unassembled WGS sequence"/>
</dbReference>
<keyword evidence="1" id="KW-0175">Coiled coil</keyword>
<dbReference type="SUPFAM" id="SSF56935">
    <property type="entry name" value="Porins"/>
    <property type="match status" value="1"/>
</dbReference>
<reference evidence="2" key="1">
    <citation type="journal article" date="2014" name="Int. J. Syst. Evol. Microbiol.">
        <title>Complete genome sequence of Corynebacterium casei LMG S-19264T (=DSM 44701T), isolated from a smear-ripened cheese.</title>
        <authorList>
            <consortium name="US DOE Joint Genome Institute (JGI-PGF)"/>
            <person name="Walter F."/>
            <person name="Albersmeier A."/>
            <person name="Kalinowski J."/>
            <person name="Ruckert C."/>
        </authorList>
    </citation>
    <scope>NUCLEOTIDE SEQUENCE</scope>
    <source>
        <strain evidence="2">KCTC 12870</strain>
    </source>
</reference>
<evidence type="ECO:0008006" key="4">
    <source>
        <dbReference type="Google" id="ProtNLM"/>
    </source>
</evidence>
<dbReference type="RefSeq" id="WP_189513102.1">
    <property type="nucleotide sequence ID" value="NZ_BMXG01000006.1"/>
</dbReference>
<comment type="caution">
    <text evidence="2">The sequence shown here is derived from an EMBL/GenBank/DDBJ whole genome shotgun (WGS) entry which is preliminary data.</text>
</comment>
<feature type="coiled-coil region" evidence="1">
    <location>
        <begin position="36"/>
        <end position="63"/>
    </location>
</feature>
<protein>
    <recommendedName>
        <fullName evidence="4">Porin</fullName>
    </recommendedName>
</protein>
<dbReference type="EMBL" id="BMXG01000006">
    <property type="protein sequence ID" value="GHB98187.1"/>
    <property type="molecule type" value="Genomic_DNA"/>
</dbReference>
<reference evidence="2" key="2">
    <citation type="submission" date="2020-09" db="EMBL/GenBank/DDBJ databases">
        <authorList>
            <person name="Sun Q."/>
            <person name="Kim S."/>
        </authorList>
    </citation>
    <scope>NUCLEOTIDE SEQUENCE</scope>
    <source>
        <strain evidence="2">KCTC 12870</strain>
    </source>
</reference>
<dbReference type="AlphaFoldDB" id="A0A8J3DAP7"/>
<proteinExistence type="predicted"/>